<keyword evidence="1" id="KW-0175">Coiled coil</keyword>
<accession>A0A1Y1Q8E8</accession>
<evidence type="ECO:0000256" key="1">
    <source>
        <dbReference type="SAM" id="Coils"/>
    </source>
</evidence>
<gene>
    <name evidence="2" type="ORF">BWK73_50895</name>
</gene>
<feature type="coiled-coil region" evidence="1">
    <location>
        <begin position="109"/>
        <end position="143"/>
    </location>
</feature>
<evidence type="ECO:0000313" key="3">
    <source>
        <dbReference type="Proteomes" id="UP000192491"/>
    </source>
</evidence>
<dbReference type="EMBL" id="MTEJ01000708">
    <property type="protein sequence ID" value="OQW99216.1"/>
    <property type="molecule type" value="Genomic_DNA"/>
</dbReference>
<reference evidence="2 3" key="1">
    <citation type="submission" date="2017-01" db="EMBL/GenBank/DDBJ databases">
        <title>Novel large sulfur bacteria in the metagenomes of groundwater-fed chemosynthetic microbial mats in the Lake Huron basin.</title>
        <authorList>
            <person name="Sharrar A.M."/>
            <person name="Flood B.E."/>
            <person name="Bailey J.V."/>
            <person name="Jones D.S."/>
            <person name="Biddanda B."/>
            <person name="Ruberg S.A."/>
            <person name="Marcus D.N."/>
            <person name="Dick G.J."/>
        </authorList>
    </citation>
    <scope>NUCLEOTIDE SEQUENCE [LARGE SCALE GENOMIC DNA]</scope>
    <source>
        <strain evidence="2">A8</strain>
    </source>
</reference>
<proteinExistence type="predicted"/>
<sequence length="148" mass="16624">MSGDVFLTDDEIEVILSVLDAPQTNAVWSETMGLISDELRHFLARGCDFDSCRLAILRGVGGCQLYVPKVSTFLTMPKLFGSRTQWRGKPPSKTSVHQHYAIQAREILKARGRLQIRELTNELHRLNAQKKAVTEKLTELKAESEKAA</sequence>
<name>A0A1Y1Q8E8_9GAMM</name>
<evidence type="ECO:0000313" key="2">
    <source>
        <dbReference type="EMBL" id="OQW99216.1"/>
    </source>
</evidence>
<dbReference type="Proteomes" id="UP000192491">
    <property type="component" value="Unassembled WGS sequence"/>
</dbReference>
<organism evidence="2 3">
    <name type="scientific">Thiothrix lacustris</name>
    <dbReference type="NCBI Taxonomy" id="525917"/>
    <lineage>
        <taxon>Bacteria</taxon>
        <taxon>Pseudomonadati</taxon>
        <taxon>Pseudomonadota</taxon>
        <taxon>Gammaproteobacteria</taxon>
        <taxon>Thiotrichales</taxon>
        <taxon>Thiotrichaceae</taxon>
        <taxon>Thiothrix</taxon>
    </lineage>
</organism>
<dbReference type="AlphaFoldDB" id="A0A1Y1Q8E8"/>
<comment type="caution">
    <text evidence="2">The sequence shown here is derived from an EMBL/GenBank/DDBJ whole genome shotgun (WGS) entry which is preliminary data.</text>
</comment>
<protein>
    <submittedName>
        <fullName evidence="2">Uncharacterized protein</fullName>
    </submittedName>
</protein>